<dbReference type="InterPro" id="IPR053301">
    <property type="entry name" value="F-box_motif"/>
</dbReference>
<dbReference type="EMBL" id="CP000094">
    <property type="protein sequence ID" value="ABA74366.1"/>
    <property type="molecule type" value="Genomic_DNA"/>
</dbReference>
<evidence type="ECO:0008006" key="3">
    <source>
        <dbReference type="Google" id="ProtNLM"/>
    </source>
</evidence>
<dbReference type="PANTHER" id="PTHR45088">
    <property type="entry name" value="OSJNBA0022H21.17 PROTEIN"/>
    <property type="match status" value="1"/>
</dbReference>
<dbReference type="Proteomes" id="UP000002704">
    <property type="component" value="Chromosome"/>
</dbReference>
<sequence length="325" mass="36662">MKPVRLLINRLILTVFICFTPNSFSEPVREASSGIILFNQLKLGEAISALEKEAQSGSVESQYYLGEALRKRNRYMTPEAQHWYETAAVNGSIYAMIQLGRKNEDLCKIMDNCPASAKSPVEWLTHAKELLLAKANNGDPESLYLMYEITFDRIWLEKSANAGYALAQYWMAVSERQGEGFFFIPGRRDASVKNWLLLSSEGGYPKAMMDYLEILHIEGDTESIRHWLVLGAETGYQAAVSNYGAYIAHTLDKVGYPLDMIKGYALFTLLGELDDSGGIGRYVERKSDEIRNKMTAEQIEESKIVAKEWKATHPPLSFFPDKLGN</sequence>
<reference evidence="1 2" key="1">
    <citation type="journal article" date="2009" name="Genome Biol.">
        <title>Genomic and genetic analyses of diversity and plant interactions of Pseudomonas fluorescens.</title>
        <authorList>
            <person name="Silby M.W."/>
            <person name="Cerdeno-Tarraga A.M."/>
            <person name="Vernikos G.S."/>
            <person name="Giddens S.R."/>
            <person name="Jackson R.W."/>
            <person name="Preston G.M."/>
            <person name="Zhang X.X."/>
            <person name="Moon C.D."/>
            <person name="Gehrig S.M."/>
            <person name="Godfrey S.A."/>
            <person name="Knight C.G."/>
            <person name="Malone J.G."/>
            <person name="Robinson Z."/>
            <person name="Spiers A.J."/>
            <person name="Harris S."/>
            <person name="Challis G.L."/>
            <person name="Yaxley A.M."/>
            <person name="Harris D."/>
            <person name="Seeger K."/>
            <person name="Murphy L."/>
            <person name="Rutter S."/>
            <person name="Squares R."/>
            <person name="Quail M.A."/>
            <person name="Saunders E."/>
            <person name="Mavromatis K."/>
            <person name="Brettin T.S."/>
            <person name="Bentley S.D."/>
            <person name="Hothersall J."/>
            <person name="Stephens E."/>
            <person name="Thomas C.M."/>
            <person name="Parkhill J."/>
            <person name="Levy S.B."/>
            <person name="Rainey P.B."/>
            <person name="Thomson N.R."/>
        </authorList>
    </citation>
    <scope>NUCLEOTIDE SEQUENCE [LARGE SCALE GENOMIC DNA]</scope>
    <source>
        <strain evidence="1 2">Pf0-1</strain>
    </source>
</reference>
<dbReference type="SUPFAM" id="SSF81901">
    <property type="entry name" value="HCP-like"/>
    <property type="match status" value="1"/>
</dbReference>
<gene>
    <name evidence="1" type="ordered locus">Pfl01_2625</name>
</gene>
<dbReference type="HOGENOM" id="CLU_908718_0_0_6"/>
<evidence type="ECO:0000313" key="2">
    <source>
        <dbReference type="Proteomes" id="UP000002704"/>
    </source>
</evidence>
<organism evidence="1 2">
    <name type="scientific">Pseudomonas fluorescens (strain Pf0-1)</name>
    <dbReference type="NCBI Taxonomy" id="205922"/>
    <lineage>
        <taxon>Bacteria</taxon>
        <taxon>Pseudomonadati</taxon>
        <taxon>Pseudomonadota</taxon>
        <taxon>Gammaproteobacteria</taxon>
        <taxon>Pseudomonadales</taxon>
        <taxon>Pseudomonadaceae</taxon>
        <taxon>Pseudomonas</taxon>
    </lineage>
</organism>
<name>Q3KCY9_PSEPF</name>
<evidence type="ECO:0000313" key="1">
    <source>
        <dbReference type="EMBL" id="ABA74366.1"/>
    </source>
</evidence>
<dbReference type="InterPro" id="IPR011990">
    <property type="entry name" value="TPR-like_helical_dom_sf"/>
</dbReference>
<dbReference type="KEGG" id="pfo:Pfl01_2625"/>
<proteinExistence type="predicted"/>
<protein>
    <recommendedName>
        <fullName evidence="3">Sel1 repeat family protein</fullName>
    </recommendedName>
</protein>
<accession>Q3KCY9</accession>
<dbReference type="PANTHER" id="PTHR45088:SF1">
    <property type="entry name" value="OS04G0476000 PROTEIN"/>
    <property type="match status" value="1"/>
</dbReference>
<dbReference type="AlphaFoldDB" id="Q3KCY9"/>
<dbReference type="Gene3D" id="1.25.40.10">
    <property type="entry name" value="Tetratricopeptide repeat domain"/>
    <property type="match status" value="1"/>
</dbReference>
<dbReference type="eggNOG" id="COG0790">
    <property type="taxonomic scope" value="Bacteria"/>
</dbReference>